<evidence type="ECO:0000256" key="3">
    <source>
        <dbReference type="ARBA" id="ARBA00023180"/>
    </source>
</evidence>
<comment type="catalytic activity">
    <reaction evidence="5">
        <text>Eliminative cleavage of (1-&gt;4)-alpha-D-galacturonan methyl ester to give oligosaccharides with 4-deoxy-6-O-methyl-alpha-D-galact-4-enuronosyl groups at their non-reducing ends.</text>
        <dbReference type="EC" id="4.2.2.10"/>
    </reaction>
</comment>
<dbReference type="EMBL" id="MU167246">
    <property type="protein sequence ID" value="KAG0147576.1"/>
    <property type="molecule type" value="Genomic_DNA"/>
</dbReference>
<evidence type="ECO:0000313" key="11">
    <source>
        <dbReference type="Proteomes" id="UP000886653"/>
    </source>
</evidence>
<dbReference type="EC" id="4.2.2.10" evidence="7"/>
<evidence type="ECO:0000256" key="7">
    <source>
        <dbReference type="ARBA" id="ARBA00039082"/>
    </source>
</evidence>
<evidence type="ECO:0000256" key="2">
    <source>
        <dbReference type="ARBA" id="ARBA00023157"/>
    </source>
</evidence>
<sequence length="421" mass="45861">MSYPTFPSWHSTTNMFKITFNFILIASFTTHVTLVMSTLGGNHNDNINQSNPFGFGSQTTGGGSSLAQTPSSLKELESWLSDNVPRVILIDREFDFTYSEGNKTEIGCSPWPKCNKKGTETQNARNSNGWCNSNQKKKKISHPNQTISSVSITYHLAAIKPLGVGHKGVIKGKGLAIQNQKNIIIQNIHITGLNPDLVWGGDGLSVMDAQDVWVDHCTFSLIGREMIVLGFGPNIGVTLSNNLFNGTTRWSPSCRNKHYWCILVAGKQEITMANNCIHQTSGRSPKMGGSDDSDVKIHYYNNIHTDGEGKGLEVEKGAKMLAEGNLFKNSYPVNKDDADTENGGYAYVPFTQEEVTKCYAYLGRPCVSNEVVGKKGKTYNFGKSVNVLETFKGASVIKSSKIEPTTALVKGPPGGCGVGLM</sequence>
<dbReference type="PANTHER" id="PTHR31683:SF67">
    <property type="entry name" value="PECTIN LYASE F-RELATED"/>
    <property type="match status" value="1"/>
</dbReference>
<evidence type="ECO:0000256" key="6">
    <source>
        <dbReference type="ARBA" id="ARBA00037631"/>
    </source>
</evidence>
<evidence type="ECO:0000256" key="5">
    <source>
        <dbReference type="ARBA" id="ARBA00036818"/>
    </source>
</evidence>
<dbReference type="InterPro" id="IPR011050">
    <property type="entry name" value="Pectin_lyase_fold/virulence"/>
</dbReference>
<dbReference type="InterPro" id="IPR039448">
    <property type="entry name" value="Beta_helix"/>
</dbReference>
<dbReference type="Pfam" id="PF13229">
    <property type="entry name" value="Beta_helix"/>
    <property type="match status" value="1"/>
</dbReference>
<dbReference type="InterPro" id="IPR002022">
    <property type="entry name" value="Pec_lyase"/>
</dbReference>
<organism evidence="10 11">
    <name type="scientific">Cronartium quercuum f. sp. fusiforme G11</name>
    <dbReference type="NCBI Taxonomy" id="708437"/>
    <lineage>
        <taxon>Eukaryota</taxon>
        <taxon>Fungi</taxon>
        <taxon>Dikarya</taxon>
        <taxon>Basidiomycota</taxon>
        <taxon>Pucciniomycotina</taxon>
        <taxon>Pucciniomycetes</taxon>
        <taxon>Pucciniales</taxon>
        <taxon>Coleosporiaceae</taxon>
        <taxon>Cronartium</taxon>
    </lineage>
</organism>
<evidence type="ECO:0000256" key="1">
    <source>
        <dbReference type="ARBA" id="ARBA00010980"/>
    </source>
</evidence>
<dbReference type="Gene3D" id="2.160.20.10">
    <property type="entry name" value="Single-stranded right-handed beta-helix, Pectin lyase-like"/>
    <property type="match status" value="1"/>
</dbReference>
<comment type="similarity">
    <text evidence="1">Belongs to the polysaccharide lyase 1 family.</text>
</comment>
<protein>
    <recommendedName>
        <fullName evidence="7">pectin lyase</fullName>
        <ecNumber evidence="7">4.2.2.10</ecNumber>
    </recommendedName>
</protein>
<dbReference type="AlphaFoldDB" id="A0A9P6TCP2"/>
<dbReference type="GO" id="GO:0030570">
    <property type="term" value="F:pectate lyase activity"/>
    <property type="evidence" value="ECO:0007669"/>
    <property type="project" value="InterPro"/>
</dbReference>
<dbReference type="GO" id="GO:0047490">
    <property type="term" value="F:pectin lyase activity"/>
    <property type="evidence" value="ECO:0007669"/>
    <property type="project" value="UniProtKB-EC"/>
</dbReference>
<feature type="region of interest" description="Disordered" evidence="8">
    <location>
        <begin position="50"/>
        <end position="69"/>
    </location>
</feature>
<comment type="function">
    <text evidence="6">Pectinolytic enzymes consist of four classes of enzymes: pectin lyase, polygalacturonase, pectin methylesterase and rhamnogalacturonase. Among pectinolytic enzymes, pectin lyase is the most important in depolymerization of pectin, since it cleaves internal glycosidic bonds of highly methylated pectins.</text>
</comment>
<accession>A0A9P6TCP2</accession>
<comment type="caution">
    <text evidence="10">The sequence shown here is derived from an EMBL/GenBank/DDBJ whole genome shotgun (WGS) entry which is preliminary data.</text>
</comment>
<evidence type="ECO:0000256" key="8">
    <source>
        <dbReference type="SAM" id="MobiDB-lite"/>
    </source>
</evidence>
<reference evidence="10" key="1">
    <citation type="submission" date="2013-11" db="EMBL/GenBank/DDBJ databases">
        <title>Genome sequence of the fusiform rust pathogen reveals effectors for host alternation and coevolution with pine.</title>
        <authorList>
            <consortium name="DOE Joint Genome Institute"/>
            <person name="Smith K."/>
            <person name="Pendleton A."/>
            <person name="Kubisiak T."/>
            <person name="Anderson C."/>
            <person name="Salamov A."/>
            <person name="Aerts A."/>
            <person name="Riley R."/>
            <person name="Clum A."/>
            <person name="Lindquist E."/>
            <person name="Ence D."/>
            <person name="Campbell M."/>
            <person name="Kronenberg Z."/>
            <person name="Feau N."/>
            <person name="Dhillon B."/>
            <person name="Hamelin R."/>
            <person name="Burleigh J."/>
            <person name="Smith J."/>
            <person name="Yandell M."/>
            <person name="Nelson C."/>
            <person name="Grigoriev I."/>
            <person name="Davis J."/>
        </authorList>
    </citation>
    <scope>NUCLEOTIDE SEQUENCE</scope>
    <source>
        <strain evidence="10">G11</strain>
    </source>
</reference>
<dbReference type="InterPro" id="IPR012334">
    <property type="entry name" value="Pectin_lyas_fold"/>
</dbReference>
<dbReference type="SMART" id="SM00656">
    <property type="entry name" value="Amb_all"/>
    <property type="match status" value="1"/>
</dbReference>
<dbReference type="SUPFAM" id="SSF51126">
    <property type="entry name" value="Pectin lyase-like"/>
    <property type="match status" value="1"/>
</dbReference>
<keyword evidence="4" id="KW-0456">Lyase</keyword>
<evidence type="ECO:0000313" key="10">
    <source>
        <dbReference type="EMBL" id="KAG0147576.1"/>
    </source>
</evidence>
<keyword evidence="2" id="KW-1015">Disulfide bond</keyword>
<keyword evidence="3" id="KW-0325">Glycoprotein</keyword>
<feature type="compositionally biased region" description="Polar residues" evidence="8">
    <location>
        <begin position="120"/>
        <end position="134"/>
    </location>
</feature>
<evidence type="ECO:0000256" key="4">
    <source>
        <dbReference type="ARBA" id="ARBA00023239"/>
    </source>
</evidence>
<name>A0A9P6TCP2_9BASI</name>
<feature type="domain" description="Pectate lyase" evidence="9">
    <location>
        <begin position="130"/>
        <end position="335"/>
    </location>
</feature>
<dbReference type="OrthoDB" id="1637350at2759"/>
<evidence type="ECO:0000259" key="9">
    <source>
        <dbReference type="SMART" id="SM00656"/>
    </source>
</evidence>
<dbReference type="InterPro" id="IPR045032">
    <property type="entry name" value="PEL"/>
</dbReference>
<keyword evidence="11" id="KW-1185">Reference proteome</keyword>
<gene>
    <name evidence="10" type="ORF">CROQUDRAFT_655962</name>
</gene>
<feature type="region of interest" description="Disordered" evidence="8">
    <location>
        <begin position="117"/>
        <end position="138"/>
    </location>
</feature>
<dbReference type="PANTHER" id="PTHR31683">
    <property type="entry name" value="PECTATE LYASE 18-RELATED"/>
    <property type="match status" value="1"/>
</dbReference>
<proteinExistence type="inferred from homology"/>
<dbReference type="Proteomes" id="UP000886653">
    <property type="component" value="Unassembled WGS sequence"/>
</dbReference>